<keyword evidence="4" id="KW-1185">Reference proteome</keyword>
<feature type="region of interest" description="Disordered" evidence="1">
    <location>
        <begin position="38"/>
        <end position="63"/>
    </location>
</feature>
<feature type="compositionally biased region" description="Polar residues" evidence="1">
    <location>
        <begin position="354"/>
        <end position="382"/>
    </location>
</feature>
<feature type="compositionally biased region" description="Low complexity" evidence="1">
    <location>
        <begin position="570"/>
        <end position="602"/>
    </location>
</feature>
<dbReference type="Pfam" id="PF25485">
    <property type="entry name" value="DUF7908"/>
    <property type="match status" value="1"/>
</dbReference>
<feature type="region of interest" description="Disordered" evidence="1">
    <location>
        <begin position="293"/>
        <end position="324"/>
    </location>
</feature>
<dbReference type="InterPro" id="IPR003609">
    <property type="entry name" value="Pan_app"/>
</dbReference>
<dbReference type="EMBL" id="JAAQPE010000274">
    <property type="protein sequence ID" value="KAF5672608.1"/>
    <property type="molecule type" value="Genomic_DNA"/>
</dbReference>
<dbReference type="Proteomes" id="UP000572754">
    <property type="component" value="Unassembled WGS sequence"/>
</dbReference>
<protein>
    <recommendedName>
        <fullName evidence="2">Apple domain-containing protein</fullName>
    </recommendedName>
</protein>
<sequence>MKSQIYASTLIGAIGVVSNTFCVTYLSTYLVPISQGGALPSTKEQSSRPTYQGNTSTQTSLNIDIPDSLTSTASAFLSVDSESSSHDTGLAVSQTGSDNVSFRLTIDALFSDTFTSSSTTIILTSITITSASNIVTSASTAITFDTTTVTEATTTSNSPIVPAGRALGGFVSPADTDICTFASLFNLAQDQLFSNDFPIYYTSGDDYKELVGVDQPSRGSISTGFAASGDSLVFRNTGLPNGEARFCQTSDSRVYVVFTDGPLECVPVTLSVYDSSQCQNGQLVGVGETTISSGTSTSRAVNSGSDASVTVSKKEESTISTETNSSTLTLSSYITQSESADLPITVSKTEESTDYPTTISGTLLPSSHVTESESVGLQTSGTKAPPDVSSRTSESSVLLSSATANAPTLEASTLNTLSATGIDGVSNTESVSTGVASSEMTSQSSLDLSDLSATSTVISETDSTPTTTKTTDSGNTTTKDATFETGSIVDTASTDTTTTEVTTRADTTSKTEAGASTTNTDTTQSGTTELSSSDTTTTEEDTTTIESITTQQTTTELSSSETSTTEEDTTSSNESLTTTDETTTTPQDPTTTTANPSTTTRPYRSCDDLKPRYTIPNANEDKFDIFCTNDVTQGTYSDSSFAWDFQECMDRCADAGFDCRAITYERDISICKLYTSTDGHEFSQDIDYAEKDFCC</sequence>
<reference evidence="4" key="1">
    <citation type="journal article" date="2020" name="BMC Genomics">
        <title>Correction to: Identification and distribution of gene clusters required for synthesis of sphingolipid metabolism inhibitors in diverse species of the filamentous fungus Fusarium.</title>
        <authorList>
            <person name="Kim H.S."/>
            <person name="Lohmar J.M."/>
            <person name="Busman M."/>
            <person name="Brown D.W."/>
            <person name="Naumann T.A."/>
            <person name="Divon H.H."/>
            <person name="Lysoe E."/>
            <person name="Uhlig S."/>
            <person name="Proctor R.H."/>
        </authorList>
    </citation>
    <scope>NUCLEOTIDE SEQUENCE [LARGE SCALE GENOMIC DNA]</scope>
    <source>
        <strain evidence="4">NRRL 25331</strain>
    </source>
</reference>
<organism evidence="3 4">
    <name type="scientific">Fusarium circinatum</name>
    <name type="common">Pitch canker fungus</name>
    <name type="synonym">Gibberella circinata</name>
    <dbReference type="NCBI Taxonomy" id="48490"/>
    <lineage>
        <taxon>Eukaryota</taxon>
        <taxon>Fungi</taxon>
        <taxon>Dikarya</taxon>
        <taxon>Ascomycota</taxon>
        <taxon>Pezizomycotina</taxon>
        <taxon>Sordariomycetes</taxon>
        <taxon>Hypocreomycetidae</taxon>
        <taxon>Hypocreales</taxon>
        <taxon>Nectriaceae</taxon>
        <taxon>Fusarium</taxon>
        <taxon>Fusarium fujikuroi species complex</taxon>
    </lineage>
</organism>
<feature type="domain" description="Apple" evidence="2">
    <location>
        <begin position="627"/>
        <end position="694"/>
    </location>
</feature>
<feature type="region of interest" description="Disordered" evidence="1">
    <location>
        <begin position="456"/>
        <end position="607"/>
    </location>
</feature>
<dbReference type="InterPro" id="IPR057230">
    <property type="entry name" value="DUF7908"/>
</dbReference>
<evidence type="ECO:0000259" key="2">
    <source>
        <dbReference type="PROSITE" id="PS50948"/>
    </source>
</evidence>
<evidence type="ECO:0000313" key="4">
    <source>
        <dbReference type="Proteomes" id="UP000572754"/>
    </source>
</evidence>
<gene>
    <name evidence="3" type="ORF">FCIRC_8311</name>
</gene>
<dbReference type="PROSITE" id="PS50948">
    <property type="entry name" value="PAN"/>
    <property type="match status" value="1"/>
</dbReference>
<feature type="compositionally biased region" description="Polar residues" evidence="1">
    <location>
        <begin position="299"/>
        <end position="309"/>
    </location>
</feature>
<evidence type="ECO:0000256" key="1">
    <source>
        <dbReference type="SAM" id="MobiDB-lite"/>
    </source>
</evidence>
<proteinExistence type="predicted"/>
<feature type="compositionally biased region" description="Low complexity" evidence="1">
    <location>
        <begin position="456"/>
        <end position="480"/>
    </location>
</feature>
<accession>A0A8H5TLX7</accession>
<comment type="caution">
    <text evidence="3">The sequence shown here is derived from an EMBL/GenBank/DDBJ whole genome shotgun (WGS) entry which is preliminary data.</text>
</comment>
<name>A0A8H5TLX7_FUSCI</name>
<evidence type="ECO:0000313" key="3">
    <source>
        <dbReference type="EMBL" id="KAF5672608.1"/>
    </source>
</evidence>
<feature type="compositionally biased region" description="Low complexity" evidence="1">
    <location>
        <begin position="544"/>
        <end position="563"/>
    </location>
</feature>
<dbReference type="SUPFAM" id="SSF57414">
    <property type="entry name" value="Hairpin loop containing domain-like"/>
    <property type="match status" value="1"/>
</dbReference>
<feature type="compositionally biased region" description="Low complexity" evidence="1">
    <location>
        <begin position="489"/>
        <end position="536"/>
    </location>
</feature>
<dbReference type="Pfam" id="PF00024">
    <property type="entry name" value="PAN_1"/>
    <property type="match status" value="1"/>
</dbReference>
<feature type="compositionally biased region" description="Polar residues" evidence="1">
    <location>
        <begin position="42"/>
        <end position="63"/>
    </location>
</feature>
<dbReference type="AlphaFoldDB" id="A0A8H5TLX7"/>
<reference evidence="3 4" key="2">
    <citation type="submission" date="2020-05" db="EMBL/GenBank/DDBJ databases">
        <title>Identification and distribution of gene clusters putatively required for synthesis of sphingolipid metabolism inhibitors in phylogenetically diverse species of the filamentous fungus Fusarium.</title>
        <authorList>
            <person name="Kim H.-S."/>
            <person name="Busman M."/>
            <person name="Brown D.W."/>
            <person name="Divon H."/>
            <person name="Uhlig S."/>
            <person name="Proctor R.H."/>
        </authorList>
    </citation>
    <scope>NUCLEOTIDE SEQUENCE [LARGE SCALE GENOMIC DNA]</scope>
    <source>
        <strain evidence="3 4">NRRL 25331</strain>
    </source>
</reference>
<feature type="region of interest" description="Disordered" evidence="1">
    <location>
        <begin position="344"/>
        <end position="396"/>
    </location>
</feature>